<keyword evidence="6" id="KW-0966">Cell projection</keyword>
<keyword evidence="6" id="KW-0969">Cilium</keyword>
<evidence type="ECO:0000256" key="1">
    <source>
        <dbReference type="ARBA" id="ARBA00005709"/>
    </source>
</evidence>
<dbReference type="InterPro" id="IPR046358">
    <property type="entry name" value="Flagellin_C"/>
</dbReference>
<comment type="similarity">
    <text evidence="1 3">Belongs to the bacterial flagellin family.</text>
</comment>
<accession>A0A927FFF7</accession>
<feature type="domain" description="Flagellin C-terminal" evidence="5">
    <location>
        <begin position="192"/>
        <end position="277"/>
    </location>
</feature>
<keyword evidence="2 3" id="KW-0975">Bacterial flagellum</keyword>
<dbReference type="PANTHER" id="PTHR42792:SF2">
    <property type="entry name" value="FLAGELLIN"/>
    <property type="match status" value="1"/>
</dbReference>
<dbReference type="PANTHER" id="PTHR42792">
    <property type="entry name" value="FLAGELLIN"/>
    <property type="match status" value="1"/>
</dbReference>
<dbReference type="AlphaFoldDB" id="A0A927FFF7"/>
<feature type="domain" description="Flagellin N-terminal" evidence="4">
    <location>
        <begin position="4"/>
        <end position="140"/>
    </location>
</feature>
<comment type="subcellular location">
    <subcellularLocation>
        <location evidence="3">Secreted</location>
    </subcellularLocation>
    <subcellularLocation>
        <location evidence="3">Bacterial flagellum</location>
    </subcellularLocation>
</comment>
<evidence type="ECO:0000313" key="7">
    <source>
        <dbReference type="Proteomes" id="UP000647424"/>
    </source>
</evidence>
<evidence type="ECO:0000259" key="4">
    <source>
        <dbReference type="Pfam" id="PF00669"/>
    </source>
</evidence>
<comment type="caution">
    <text evidence="6">The sequence shown here is derived from an EMBL/GenBank/DDBJ whole genome shotgun (WGS) entry which is preliminary data.</text>
</comment>
<keyword evidence="7" id="KW-1185">Reference proteome</keyword>
<keyword evidence="3" id="KW-0964">Secreted</keyword>
<dbReference type="Gene3D" id="1.20.1330.10">
    <property type="entry name" value="f41 fragment of flagellin, N-terminal domain"/>
    <property type="match status" value="1"/>
</dbReference>
<name>A0A927FFF7_9BURK</name>
<sequence>MAVVNSNLNALVSQHAMAVNNRATTNAIQQLSTGRRINSSADDAASLAISNKLGSRIISLDMAVRNANDGISMLETADGAAAGLSDVLFRMRDLSVQAGNDTNSSDDRDAMQTEVAALQSQLGNILNNSEWNGMKVLKGEAGNSGTVAFQVGASSSDAFTLSMSSLDTGSLASAQTSGSVDVSSQSGAAAAIEVIDSALTEIDQARTEWGATANRLMHAANNSANVSLNSQASRSTLVDTDYAKTTAELARAMILEEAGAAMLTQANQQPAYVLALLR</sequence>
<dbReference type="Pfam" id="PF00700">
    <property type="entry name" value="Flagellin_C"/>
    <property type="match status" value="1"/>
</dbReference>
<evidence type="ECO:0000313" key="6">
    <source>
        <dbReference type="EMBL" id="MBD8048972.1"/>
    </source>
</evidence>
<dbReference type="GO" id="GO:0009288">
    <property type="term" value="C:bacterial-type flagellum"/>
    <property type="evidence" value="ECO:0007669"/>
    <property type="project" value="UniProtKB-SubCell"/>
</dbReference>
<dbReference type="Gene3D" id="6.10.10.10">
    <property type="entry name" value="Flagellar export chaperone, C-terminal domain"/>
    <property type="match status" value="1"/>
</dbReference>
<dbReference type="Pfam" id="PF00669">
    <property type="entry name" value="Flagellin_N"/>
    <property type="match status" value="1"/>
</dbReference>
<comment type="function">
    <text evidence="3">Flagellin is the subunit protein which polymerizes to form the filaments of bacterial flagella.</text>
</comment>
<dbReference type="InterPro" id="IPR042187">
    <property type="entry name" value="Flagellin_C_sub2"/>
</dbReference>
<protein>
    <recommendedName>
        <fullName evidence="3">Flagellin</fullName>
    </recommendedName>
</protein>
<dbReference type="GO" id="GO:0005576">
    <property type="term" value="C:extracellular region"/>
    <property type="evidence" value="ECO:0007669"/>
    <property type="project" value="UniProtKB-SubCell"/>
</dbReference>
<dbReference type="PRINTS" id="PR00207">
    <property type="entry name" value="FLAGELLIN"/>
</dbReference>
<organism evidence="6 7">
    <name type="scientific">Limnohabitans radicicola</name>
    <dbReference type="NCBI Taxonomy" id="2771427"/>
    <lineage>
        <taxon>Bacteria</taxon>
        <taxon>Pseudomonadati</taxon>
        <taxon>Pseudomonadota</taxon>
        <taxon>Betaproteobacteria</taxon>
        <taxon>Burkholderiales</taxon>
        <taxon>Comamonadaceae</taxon>
        <taxon>Limnohabitans</taxon>
    </lineage>
</organism>
<dbReference type="InterPro" id="IPR001029">
    <property type="entry name" value="Flagellin_N"/>
</dbReference>
<dbReference type="InterPro" id="IPR001492">
    <property type="entry name" value="Flagellin"/>
</dbReference>
<gene>
    <name evidence="6" type="ORF">IC609_00330</name>
</gene>
<evidence type="ECO:0000256" key="3">
    <source>
        <dbReference type="RuleBase" id="RU362073"/>
    </source>
</evidence>
<evidence type="ECO:0000259" key="5">
    <source>
        <dbReference type="Pfam" id="PF00700"/>
    </source>
</evidence>
<proteinExistence type="inferred from homology"/>
<dbReference type="Proteomes" id="UP000647424">
    <property type="component" value="Unassembled WGS sequence"/>
</dbReference>
<dbReference type="GO" id="GO:0005198">
    <property type="term" value="F:structural molecule activity"/>
    <property type="evidence" value="ECO:0007669"/>
    <property type="project" value="UniProtKB-UniRule"/>
</dbReference>
<evidence type="ECO:0000256" key="2">
    <source>
        <dbReference type="ARBA" id="ARBA00023143"/>
    </source>
</evidence>
<reference evidence="6" key="1">
    <citation type="submission" date="2020-09" db="EMBL/GenBank/DDBJ databases">
        <title>Genome seq and assembly of Limnohabitants sp.</title>
        <authorList>
            <person name="Chhetri G."/>
        </authorList>
    </citation>
    <scope>NUCLEOTIDE SEQUENCE</scope>
    <source>
        <strain evidence="6">JUR4</strain>
    </source>
</reference>
<dbReference type="RefSeq" id="WP_191817483.1">
    <property type="nucleotide sequence ID" value="NZ_JACYFT010000001.1"/>
</dbReference>
<keyword evidence="6" id="KW-0282">Flagellum</keyword>
<dbReference type="EMBL" id="JACYFT010000001">
    <property type="protein sequence ID" value="MBD8048972.1"/>
    <property type="molecule type" value="Genomic_DNA"/>
</dbReference>
<dbReference type="SUPFAM" id="SSF64518">
    <property type="entry name" value="Phase 1 flagellin"/>
    <property type="match status" value="1"/>
</dbReference>